<dbReference type="InterPro" id="IPR010982">
    <property type="entry name" value="Lambda_DNA-bd_dom_sf"/>
</dbReference>
<evidence type="ECO:0000313" key="2">
    <source>
        <dbReference type="EMBL" id="AYF98134.1"/>
    </source>
</evidence>
<dbReference type="InterPro" id="IPR041413">
    <property type="entry name" value="MLTR_LBD"/>
</dbReference>
<reference evidence="3" key="1">
    <citation type="submission" date="2018-09" db="EMBL/GenBank/DDBJ databases">
        <title>Genome sequencing of strain 2DFWR-13.</title>
        <authorList>
            <person name="Heo J."/>
            <person name="Kim S.-J."/>
            <person name="Kwon S.-W."/>
        </authorList>
    </citation>
    <scope>NUCLEOTIDE SEQUENCE [LARGE SCALE GENOMIC DNA]</scope>
    <source>
        <strain evidence="3">2DFWR-13</strain>
    </source>
</reference>
<dbReference type="GO" id="GO:0003677">
    <property type="term" value="F:DNA binding"/>
    <property type="evidence" value="ECO:0007669"/>
    <property type="project" value="InterPro"/>
</dbReference>
<dbReference type="AlphaFoldDB" id="A0A387B3F0"/>
<dbReference type="EMBL" id="CP032630">
    <property type="protein sequence ID" value="AYF98134.1"/>
    <property type="molecule type" value="Genomic_DNA"/>
</dbReference>
<organism evidence="2 3">
    <name type="scientific">Protaetiibacter intestinalis</name>
    <dbReference type="NCBI Taxonomy" id="2419774"/>
    <lineage>
        <taxon>Bacteria</taxon>
        <taxon>Bacillati</taxon>
        <taxon>Actinomycetota</taxon>
        <taxon>Actinomycetes</taxon>
        <taxon>Micrococcales</taxon>
        <taxon>Microbacteriaceae</taxon>
        <taxon>Protaetiibacter</taxon>
    </lineage>
</organism>
<sequence>MTAGRPLGEYLRARRELIRPEDAGLPDGGARRRVAGLRRSEVAMLAGISTEYYVKLEQGREIHPTDQVLEALSRALQLDATARSYLASLVHLPQHETAPRRELGHIRWLIDGWPLTAAIVHDRYNDVLATNALMRALIPAYREGSNSLAALLLDPEVRELYGEEWEGLTARSVALLRANSGPQPYLVRTQQLIAQLTRESPRFREVWPRNDVHGAGDGVHRITHPRMGTLALRFARLPLIGPGEHSIFLYYAEPGTPTAAALAALAAEG</sequence>
<proteinExistence type="predicted"/>
<feature type="domain" description="HTH cro/C1-type" evidence="1">
    <location>
        <begin position="30"/>
        <end position="83"/>
    </location>
</feature>
<keyword evidence="3" id="KW-1185">Reference proteome</keyword>
<dbReference type="OrthoDB" id="3518652at2"/>
<dbReference type="KEGG" id="lyd:D7I47_07635"/>
<dbReference type="InterPro" id="IPR001387">
    <property type="entry name" value="Cro/C1-type_HTH"/>
</dbReference>
<protein>
    <submittedName>
        <fullName evidence="2">XRE family transcriptional regulator</fullName>
    </submittedName>
</protein>
<evidence type="ECO:0000259" key="1">
    <source>
        <dbReference type="PROSITE" id="PS50943"/>
    </source>
</evidence>
<dbReference type="SMART" id="SM00530">
    <property type="entry name" value="HTH_XRE"/>
    <property type="match status" value="1"/>
</dbReference>
<dbReference type="Gene3D" id="1.10.260.40">
    <property type="entry name" value="lambda repressor-like DNA-binding domains"/>
    <property type="match status" value="1"/>
</dbReference>
<dbReference type="Proteomes" id="UP000278886">
    <property type="component" value="Chromosome"/>
</dbReference>
<dbReference type="SUPFAM" id="SSF47413">
    <property type="entry name" value="lambda repressor-like DNA-binding domains"/>
    <property type="match status" value="1"/>
</dbReference>
<dbReference type="Gene3D" id="3.30.450.180">
    <property type="match status" value="1"/>
</dbReference>
<dbReference type="Pfam" id="PF13560">
    <property type="entry name" value="HTH_31"/>
    <property type="match status" value="1"/>
</dbReference>
<dbReference type="CDD" id="cd00093">
    <property type="entry name" value="HTH_XRE"/>
    <property type="match status" value="1"/>
</dbReference>
<dbReference type="RefSeq" id="WP_120762481.1">
    <property type="nucleotide sequence ID" value="NZ_CP032630.1"/>
</dbReference>
<accession>A0A387B3F0</accession>
<evidence type="ECO:0000313" key="3">
    <source>
        <dbReference type="Proteomes" id="UP000278886"/>
    </source>
</evidence>
<dbReference type="Pfam" id="PF17765">
    <property type="entry name" value="MLTR_LBD"/>
    <property type="match status" value="1"/>
</dbReference>
<gene>
    <name evidence="2" type="ORF">D7I47_07635</name>
</gene>
<name>A0A387B3F0_9MICO</name>
<dbReference type="PANTHER" id="PTHR35010">
    <property type="entry name" value="BLL4672 PROTEIN-RELATED"/>
    <property type="match status" value="1"/>
</dbReference>
<dbReference type="PROSITE" id="PS50943">
    <property type="entry name" value="HTH_CROC1"/>
    <property type="match status" value="1"/>
</dbReference>
<dbReference type="PANTHER" id="PTHR35010:SF2">
    <property type="entry name" value="BLL4672 PROTEIN"/>
    <property type="match status" value="1"/>
</dbReference>